<comment type="domain">
    <text evidence="4">The HXXXXD motif is essential for acyltransferase activity and may constitute the binding site for the phosphate moiety of the glycerol-3-phosphate.</text>
</comment>
<dbReference type="AlphaFoldDB" id="Q27HK2"/>
<protein>
    <recommendedName>
        <fullName evidence="4">1-acyl-sn-glycerol-3-phosphate acyltransferase</fullName>
        <ecNumber evidence="4">2.3.1.51</ecNumber>
    </recommendedName>
</protein>
<sequence>MAKTRTSSLRNRRQLKPAVAATADDDKDGVFMVLLSCFKIFVCFAIVLITAVAWGLIMVLLLPWPYMRIRLGNLYGHIIGGLVIWIYGIPIKIQGSEHTKKRAIYISNHASPIDAFFVMWLAPIGTVGVAKKEVIWYPLLGQLYTLAHHIRIDRSNPAAAIQSMKEAVRVITEKNLSLIMFPEGTRSRDGRLLPFKKGFVHLALQSHLPIVPMILTGTHLAWRKGTFRVRPVPITVKYLPPINTDDWTVDKIDDYVKMIHDVYVRNLPASQKPLGSTNRSN</sequence>
<keyword evidence="4" id="KW-0444">Lipid biosynthesis</keyword>
<dbReference type="GO" id="GO:0005783">
    <property type="term" value="C:endoplasmic reticulum"/>
    <property type="evidence" value="ECO:0007669"/>
    <property type="project" value="TreeGrafter"/>
</dbReference>
<dbReference type="EC" id="2.3.1.51" evidence="4"/>
<keyword evidence="3 4" id="KW-0012">Acyltransferase</keyword>
<accession>Q27HK2</accession>
<comment type="similarity">
    <text evidence="1 4">Belongs to the 1-acyl-sn-glycerol-3-phosphate acyltransferase family.</text>
</comment>
<reference evidence="7" key="1">
    <citation type="submission" date="2006-02" db="EMBL/GenBank/DDBJ databases">
        <title>Cloning and seed specific expression vector construction for genes of Limnanthes douglasii LPAAT and Tropaeolum majus fae1.</title>
        <authorList>
            <person name="Huang B."/>
            <person name="Wang C."/>
            <person name="Li C."/>
            <person name="Xie Y."/>
            <person name="Liu Y."/>
            <person name="Tang X."/>
        </authorList>
    </citation>
    <scope>NUCLEOTIDE SEQUENCE</scope>
</reference>
<dbReference type="SMR" id="Q27HK2"/>
<keyword evidence="4" id="KW-0443">Lipid metabolism</keyword>
<dbReference type="GO" id="GO:0016020">
    <property type="term" value="C:membrane"/>
    <property type="evidence" value="ECO:0007669"/>
    <property type="project" value="InterPro"/>
</dbReference>
<dbReference type="EMBL" id="DQ402047">
    <property type="protein sequence ID" value="ABD62751.1"/>
    <property type="molecule type" value="Genomic_DNA"/>
</dbReference>
<keyword evidence="2 4" id="KW-0808">Transferase</keyword>
<proteinExistence type="inferred from homology"/>
<evidence type="ECO:0000256" key="2">
    <source>
        <dbReference type="ARBA" id="ARBA00022679"/>
    </source>
</evidence>
<keyword evidence="5" id="KW-0812">Transmembrane</keyword>
<name>Q27HK2_LIMDO</name>
<evidence type="ECO:0000256" key="5">
    <source>
        <dbReference type="SAM" id="Phobius"/>
    </source>
</evidence>
<dbReference type="GO" id="GO:0003841">
    <property type="term" value="F:1-acylglycerol-3-phosphate O-acyltransferase activity"/>
    <property type="evidence" value="ECO:0007669"/>
    <property type="project" value="UniProtKB-UniRule"/>
</dbReference>
<dbReference type="Pfam" id="PF01553">
    <property type="entry name" value="Acyltransferase"/>
    <property type="match status" value="1"/>
</dbReference>
<dbReference type="PANTHER" id="PTHR10434:SF11">
    <property type="entry name" value="1-ACYL-SN-GLYCEROL-3-PHOSPHATE ACYLTRANSFERASE"/>
    <property type="match status" value="1"/>
</dbReference>
<evidence type="ECO:0000259" key="6">
    <source>
        <dbReference type="SMART" id="SM00563"/>
    </source>
</evidence>
<comment type="catalytic activity">
    <reaction evidence="4">
        <text>a 1-acyl-sn-glycero-3-phosphate + an acyl-CoA = a 1,2-diacyl-sn-glycero-3-phosphate + CoA</text>
        <dbReference type="Rhea" id="RHEA:19709"/>
        <dbReference type="ChEBI" id="CHEBI:57287"/>
        <dbReference type="ChEBI" id="CHEBI:57970"/>
        <dbReference type="ChEBI" id="CHEBI:58342"/>
        <dbReference type="ChEBI" id="CHEBI:58608"/>
        <dbReference type="EC" id="2.3.1.51"/>
    </reaction>
</comment>
<dbReference type="GO" id="GO:0006654">
    <property type="term" value="P:phosphatidic acid biosynthetic process"/>
    <property type="evidence" value="ECO:0007669"/>
    <property type="project" value="TreeGrafter"/>
</dbReference>
<evidence type="ECO:0000256" key="1">
    <source>
        <dbReference type="ARBA" id="ARBA00008655"/>
    </source>
</evidence>
<keyword evidence="4" id="KW-0594">Phospholipid biosynthesis</keyword>
<feature type="transmembrane region" description="Helical" evidence="5">
    <location>
        <begin position="40"/>
        <end position="62"/>
    </location>
</feature>
<keyword evidence="5" id="KW-0472">Membrane</keyword>
<dbReference type="InterPro" id="IPR004552">
    <property type="entry name" value="AGP_acyltrans"/>
</dbReference>
<organism evidence="7">
    <name type="scientific">Limnanthes douglasii</name>
    <name type="common">Douglas' meadowfoam</name>
    <dbReference type="NCBI Taxonomy" id="28973"/>
    <lineage>
        <taxon>Eukaryota</taxon>
        <taxon>Viridiplantae</taxon>
        <taxon>Streptophyta</taxon>
        <taxon>Embryophyta</taxon>
        <taxon>Tracheophyta</taxon>
        <taxon>Spermatophyta</taxon>
        <taxon>Magnoliopsida</taxon>
        <taxon>eudicotyledons</taxon>
        <taxon>Gunneridae</taxon>
        <taxon>Pentapetalae</taxon>
        <taxon>rosids</taxon>
        <taxon>malvids</taxon>
        <taxon>Brassicales</taxon>
        <taxon>Limnanthaceae</taxon>
        <taxon>Limnanthes</taxon>
    </lineage>
</organism>
<keyword evidence="4" id="KW-1208">Phospholipid metabolism</keyword>
<dbReference type="InterPro" id="IPR002123">
    <property type="entry name" value="Plipid/glycerol_acylTrfase"/>
</dbReference>
<feature type="transmembrane region" description="Helical" evidence="5">
    <location>
        <begin position="74"/>
        <end position="93"/>
    </location>
</feature>
<dbReference type="SMART" id="SM00563">
    <property type="entry name" value="PlsC"/>
    <property type="match status" value="1"/>
</dbReference>
<evidence type="ECO:0000256" key="4">
    <source>
        <dbReference type="RuleBase" id="RU361267"/>
    </source>
</evidence>
<dbReference type="CDD" id="cd07989">
    <property type="entry name" value="LPLAT_AGPAT-like"/>
    <property type="match status" value="1"/>
</dbReference>
<keyword evidence="5" id="KW-1133">Transmembrane helix</keyword>
<dbReference type="NCBIfam" id="TIGR00530">
    <property type="entry name" value="AGP_acyltrn"/>
    <property type="match status" value="1"/>
</dbReference>
<evidence type="ECO:0000313" key="7">
    <source>
        <dbReference type="EMBL" id="ABD62751.1"/>
    </source>
</evidence>
<feature type="domain" description="Phospholipid/glycerol acyltransferase" evidence="6">
    <location>
        <begin position="103"/>
        <end position="218"/>
    </location>
</feature>
<dbReference type="PANTHER" id="PTHR10434">
    <property type="entry name" value="1-ACYL-SN-GLYCEROL-3-PHOSPHATE ACYLTRANSFERASE"/>
    <property type="match status" value="1"/>
</dbReference>
<dbReference type="SUPFAM" id="SSF69593">
    <property type="entry name" value="Glycerol-3-phosphate (1)-acyltransferase"/>
    <property type="match status" value="1"/>
</dbReference>
<evidence type="ECO:0000256" key="3">
    <source>
        <dbReference type="ARBA" id="ARBA00023315"/>
    </source>
</evidence>